<dbReference type="InterPro" id="IPR036244">
    <property type="entry name" value="TipA-like_antibiotic-bd"/>
</dbReference>
<evidence type="ECO:0000313" key="7">
    <source>
        <dbReference type="EMBL" id="MCB7388958.1"/>
    </source>
</evidence>
<dbReference type="Gene3D" id="1.10.1660.10">
    <property type="match status" value="1"/>
</dbReference>
<evidence type="ECO:0000256" key="4">
    <source>
        <dbReference type="ARBA" id="ARBA00023163"/>
    </source>
</evidence>
<feature type="domain" description="HTH merR-type" evidence="6">
    <location>
        <begin position="2"/>
        <end position="71"/>
    </location>
</feature>
<comment type="caution">
    <text evidence="7">The sequence shown here is derived from an EMBL/GenBank/DDBJ whole genome shotgun (WGS) entry which is preliminary data.</text>
</comment>
<sequence length="254" mass="30439">MNYSIRELSEMAGVSARTLRYYDEIGLLKPLYVNEAGYRYYGQNEVALLQQILFYRQRGLDLKSIRNIIYQDDFDIMKALREHLRELEEQRKHMDFLIHTVEQTIASMKGEYKMTDKEKFEAFKKNLVEENEERYGKEVREKYGDEEADASNRKMMNMSEEEWNEFKWLEIEIKKCLKEGVQKEIEPDSEEAGRIVRLHKDWLCRTWKDYSAEAHKGIAAMYMADERFKAYYNEEISGCAELLSKAVEYWAERM</sequence>
<feature type="coiled-coil region" evidence="5">
    <location>
        <begin position="70"/>
        <end position="97"/>
    </location>
</feature>
<dbReference type="SUPFAM" id="SSF46955">
    <property type="entry name" value="Putative DNA-binding domain"/>
    <property type="match status" value="1"/>
</dbReference>
<evidence type="ECO:0000256" key="1">
    <source>
        <dbReference type="ARBA" id="ARBA00023015"/>
    </source>
</evidence>
<protein>
    <submittedName>
        <fullName evidence="7">MerR family transcriptional regulator</fullName>
    </submittedName>
</protein>
<dbReference type="Pfam" id="PF07739">
    <property type="entry name" value="TipAS"/>
    <property type="match status" value="1"/>
</dbReference>
<dbReference type="EMBL" id="JAJCIS010000017">
    <property type="protein sequence ID" value="MCB7388958.1"/>
    <property type="molecule type" value="Genomic_DNA"/>
</dbReference>
<dbReference type="SUPFAM" id="SSF89082">
    <property type="entry name" value="Antibiotic binding domain of TipA-like multidrug resistance regulators"/>
    <property type="match status" value="1"/>
</dbReference>
<dbReference type="SMART" id="SM00422">
    <property type="entry name" value="HTH_MERR"/>
    <property type="match status" value="1"/>
</dbReference>
<dbReference type="RefSeq" id="WP_066737992.1">
    <property type="nucleotide sequence ID" value="NZ_JAJCIQ010000017.1"/>
</dbReference>
<dbReference type="Gene3D" id="1.10.490.50">
    <property type="entry name" value="Antibiotic binding domain of TipA-like multidrug resistance regulators"/>
    <property type="match status" value="1"/>
</dbReference>
<dbReference type="PANTHER" id="PTHR30204">
    <property type="entry name" value="REDOX-CYCLING DRUG-SENSING TRANSCRIPTIONAL ACTIVATOR SOXR"/>
    <property type="match status" value="1"/>
</dbReference>
<evidence type="ECO:0000256" key="3">
    <source>
        <dbReference type="ARBA" id="ARBA00023159"/>
    </source>
</evidence>
<gene>
    <name evidence="7" type="ORF">LIZ65_16845</name>
</gene>
<organism evidence="7 8">
    <name type="scientific">Bariatricus massiliensis</name>
    <dbReference type="NCBI Taxonomy" id="1745713"/>
    <lineage>
        <taxon>Bacteria</taxon>
        <taxon>Bacillati</taxon>
        <taxon>Bacillota</taxon>
        <taxon>Clostridia</taxon>
        <taxon>Lachnospirales</taxon>
        <taxon>Lachnospiraceae</taxon>
        <taxon>Bariatricus</taxon>
    </lineage>
</organism>
<evidence type="ECO:0000256" key="5">
    <source>
        <dbReference type="SAM" id="Coils"/>
    </source>
</evidence>
<evidence type="ECO:0000259" key="6">
    <source>
        <dbReference type="PROSITE" id="PS50937"/>
    </source>
</evidence>
<keyword evidence="4" id="KW-0804">Transcription</keyword>
<keyword evidence="3" id="KW-0010">Activator</keyword>
<dbReference type="InterPro" id="IPR047057">
    <property type="entry name" value="MerR_fam"/>
</dbReference>
<dbReference type="InterPro" id="IPR012925">
    <property type="entry name" value="TipAS_dom"/>
</dbReference>
<dbReference type="Proteomes" id="UP001299546">
    <property type="component" value="Unassembled WGS sequence"/>
</dbReference>
<proteinExistence type="predicted"/>
<keyword evidence="1" id="KW-0805">Transcription regulation</keyword>
<keyword evidence="8" id="KW-1185">Reference proteome</keyword>
<keyword evidence="5" id="KW-0175">Coiled coil</keyword>
<accession>A0ABS8DKJ2</accession>
<dbReference type="PROSITE" id="PS50937">
    <property type="entry name" value="HTH_MERR_2"/>
    <property type="match status" value="1"/>
</dbReference>
<dbReference type="Pfam" id="PF13411">
    <property type="entry name" value="MerR_1"/>
    <property type="match status" value="1"/>
</dbReference>
<reference evidence="7 8" key="1">
    <citation type="submission" date="2021-10" db="EMBL/GenBank/DDBJ databases">
        <title>Collection of gut derived symbiotic bacterial strains cultured from healthy donors.</title>
        <authorList>
            <person name="Lin H."/>
            <person name="Littmann E."/>
            <person name="Kohout C."/>
            <person name="Pamer E.G."/>
        </authorList>
    </citation>
    <scope>NUCLEOTIDE SEQUENCE [LARGE SCALE GENOMIC DNA]</scope>
    <source>
        <strain evidence="7 8">DFI.1.165</strain>
    </source>
</reference>
<dbReference type="CDD" id="cd01106">
    <property type="entry name" value="HTH_TipAL-Mta"/>
    <property type="match status" value="1"/>
</dbReference>
<dbReference type="InterPro" id="IPR009061">
    <property type="entry name" value="DNA-bd_dom_put_sf"/>
</dbReference>
<name>A0ABS8DKJ2_9FIRM</name>
<evidence type="ECO:0000256" key="2">
    <source>
        <dbReference type="ARBA" id="ARBA00023125"/>
    </source>
</evidence>
<dbReference type="InterPro" id="IPR000551">
    <property type="entry name" value="MerR-type_HTH_dom"/>
</dbReference>
<keyword evidence="2" id="KW-0238">DNA-binding</keyword>
<evidence type="ECO:0000313" key="8">
    <source>
        <dbReference type="Proteomes" id="UP001299546"/>
    </source>
</evidence>
<dbReference type="PANTHER" id="PTHR30204:SF90">
    <property type="entry name" value="HTH-TYPE TRANSCRIPTIONAL ACTIVATOR MTA"/>
    <property type="match status" value="1"/>
</dbReference>